<proteinExistence type="inferred from homology"/>
<evidence type="ECO:0000256" key="5">
    <source>
        <dbReference type="ARBA" id="ARBA00023242"/>
    </source>
</evidence>
<dbReference type="EMBL" id="VJMH01005621">
    <property type="protein sequence ID" value="KAF0693996.1"/>
    <property type="molecule type" value="Genomic_DNA"/>
</dbReference>
<dbReference type="SUPFAM" id="SSF53474">
    <property type="entry name" value="alpha/beta-Hydrolases"/>
    <property type="match status" value="1"/>
</dbReference>
<evidence type="ECO:0000256" key="3">
    <source>
        <dbReference type="ARBA" id="ARBA00022989"/>
    </source>
</evidence>
<keyword evidence="10" id="KW-1185">Reference proteome</keyword>
<feature type="transmembrane region" description="Helical" evidence="7">
    <location>
        <begin position="142"/>
        <end position="162"/>
    </location>
</feature>
<reference evidence="9 10" key="1">
    <citation type="submission" date="2019-03" db="EMBL/GenBank/DDBJ databases">
        <authorList>
            <person name="Gaulin E."/>
            <person name="Dumas B."/>
        </authorList>
    </citation>
    <scope>NUCLEOTIDE SEQUENCE [LARGE SCALE GENOMIC DNA]</scope>
    <source>
        <strain evidence="9">CBS 568.67</strain>
    </source>
</reference>
<accession>A0A485L2D4</accession>
<dbReference type="OrthoDB" id="67864at2759"/>
<comment type="similarity">
    <text evidence="1">Belongs to the TMEM53 family.</text>
</comment>
<name>A0A485L2D4_9STRA</name>
<comment type="subcellular location">
    <subcellularLocation>
        <location evidence="6">Nucleus outer membrane</location>
        <topology evidence="6">Single-pass membrane protein</topology>
    </subcellularLocation>
</comment>
<dbReference type="Pfam" id="PF05705">
    <property type="entry name" value="DUF829"/>
    <property type="match status" value="1"/>
</dbReference>
<evidence type="ECO:0000256" key="1">
    <source>
        <dbReference type="ARBA" id="ARBA00007387"/>
    </source>
</evidence>
<protein>
    <submittedName>
        <fullName evidence="9">Aste57867_15094 protein</fullName>
    </submittedName>
</protein>
<dbReference type="Proteomes" id="UP000332933">
    <property type="component" value="Unassembled WGS sequence"/>
</dbReference>
<evidence type="ECO:0000313" key="9">
    <source>
        <dbReference type="EMBL" id="VFT91907.1"/>
    </source>
</evidence>
<keyword evidence="3 7" id="KW-1133">Transmembrane helix</keyword>
<dbReference type="GO" id="GO:0005640">
    <property type="term" value="C:nuclear outer membrane"/>
    <property type="evidence" value="ECO:0007669"/>
    <property type="project" value="UniProtKB-SubCell"/>
</dbReference>
<dbReference type="AlphaFoldDB" id="A0A485L2D4"/>
<dbReference type="PANTHER" id="PTHR12265:SF30">
    <property type="entry name" value="TRANSMEMBRANE PROTEIN 53"/>
    <property type="match status" value="1"/>
</dbReference>
<keyword evidence="5" id="KW-0539">Nucleus</keyword>
<evidence type="ECO:0000256" key="2">
    <source>
        <dbReference type="ARBA" id="ARBA00022692"/>
    </source>
</evidence>
<dbReference type="Gene3D" id="3.40.50.1820">
    <property type="entry name" value="alpha/beta hydrolase"/>
    <property type="match status" value="1"/>
</dbReference>
<evidence type="ECO:0000256" key="7">
    <source>
        <dbReference type="SAM" id="Phobius"/>
    </source>
</evidence>
<evidence type="ECO:0000313" key="10">
    <source>
        <dbReference type="Proteomes" id="UP000332933"/>
    </source>
</evidence>
<evidence type="ECO:0000313" key="8">
    <source>
        <dbReference type="EMBL" id="KAF0693996.1"/>
    </source>
</evidence>
<keyword evidence="4 7" id="KW-0472">Membrane</keyword>
<dbReference type="InterPro" id="IPR008547">
    <property type="entry name" value="DUF829_TMEM53"/>
</dbReference>
<dbReference type="InterPro" id="IPR029058">
    <property type="entry name" value="AB_hydrolase_fold"/>
</dbReference>
<sequence>MPTTVVLVCGWMGASARPVQKYEAMYKALGYHTFTILSHPSDFFRPTASVHKASLEAFHALVASLGHDPQDAAAPLQLVVHAMSNGGCYSWYCFKAHLIRAGIAFSVPALVFDSAPQLAGNVSTTPAAFAAMVKQPFFQATLYYVLYAVFFTLHWVATAVGVRQPVDLVFEMVTTQDKAVPRLFLYSTADAMITRDQVETTIAAAKAHKVAVSAVNFQDSAHVAHYAKYPDVYVEAIKAFLKAPPSS</sequence>
<gene>
    <name evidence="9" type="primary">Aste57867_15094</name>
    <name evidence="8" type="ORF">As57867_015038</name>
    <name evidence="9" type="ORF">ASTE57867_15094</name>
</gene>
<dbReference type="EMBL" id="CAADRA010005642">
    <property type="protein sequence ID" value="VFT91907.1"/>
    <property type="molecule type" value="Genomic_DNA"/>
</dbReference>
<evidence type="ECO:0000256" key="4">
    <source>
        <dbReference type="ARBA" id="ARBA00023136"/>
    </source>
</evidence>
<keyword evidence="2 7" id="KW-0812">Transmembrane</keyword>
<evidence type="ECO:0000256" key="6">
    <source>
        <dbReference type="ARBA" id="ARBA00034303"/>
    </source>
</evidence>
<dbReference type="PANTHER" id="PTHR12265">
    <property type="entry name" value="TRANSMEMBRANE PROTEIN 53"/>
    <property type="match status" value="1"/>
</dbReference>
<organism evidence="9 10">
    <name type="scientific">Aphanomyces stellatus</name>
    <dbReference type="NCBI Taxonomy" id="120398"/>
    <lineage>
        <taxon>Eukaryota</taxon>
        <taxon>Sar</taxon>
        <taxon>Stramenopiles</taxon>
        <taxon>Oomycota</taxon>
        <taxon>Saprolegniomycetes</taxon>
        <taxon>Saprolegniales</taxon>
        <taxon>Verrucalvaceae</taxon>
        <taxon>Aphanomyces</taxon>
    </lineage>
</organism>
<reference evidence="8" key="2">
    <citation type="submission" date="2019-06" db="EMBL/GenBank/DDBJ databases">
        <title>Genomics analysis of Aphanomyces spp. identifies a new class of oomycete effector associated with host adaptation.</title>
        <authorList>
            <person name="Gaulin E."/>
        </authorList>
    </citation>
    <scope>NUCLEOTIDE SEQUENCE</scope>
    <source>
        <strain evidence="8">CBS 578.67</strain>
    </source>
</reference>